<accession>A0A917JJ35</accession>
<gene>
    <name evidence="1" type="ORF">GCM10009332_05210</name>
</gene>
<dbReference type="Gene3D" id="3.90.1150.40">
    <property type="entry name" value="Protein of unknown function DUF2002"/>
    <property type="match status" value="1"/>
</dbReference>
<dbReference type="Proteomes" id="UP000613743">
    <property type="component" value="Unassembled WGS sequence"/>
</dbReference>
<keyword evidence="2" id="KW-1185">Reference proteome</keyword>
<organism evidence="1 2">
    <name type="scientific">Shewanella gelidii</name>
    <dbReference type="NCBI Taxonomy" id="1642821"/>
    <lineage>
        <taxon>Bacteria</taxon>
        <taxon>Pseudomonadati</taxon>
        <taxon>Pseudomonadota</taxon>
        <taxon>Gammaproteobacteria</taxon>
        <taxon>Alteromonadales</taxon>
        <taxon>Shewanellaceae</taxon>
        <taxon>Shewanella</taxon>
    </lineage>
</organism>
<evidence type="ECO:0000313" key="2">
    <source>
        <dbReference type="Proteomes" id="UP000613743"/>
    </source>
</evidence>
<dbReference type="AlphaFoldDB" id="A0A917JJ35"/>
<sequence>MALTHDEIKQVLLDSGCRSNFVMKKITEFMLPELKEPIYLHGDHLAAQLLIRPAYEVFVADLDSLEGVHHKSSYFFNNDMTRFPKKQHKGLNEIHYGMPFKFDDSKAVERFIQKIIAINKGE</sequence>
<dbReference type="RefSeq" id="WP_188917523.1">
    <property type="nucleotide sequence ID" value="NZ_BMPZ01000001.1"/>
</dbReference>
<proteinExistence type="predicted"/>
<evidence type="ECO:0000313" key="1">
    <source>
        <dbReference type="EMBL" id="GGI70847.1"/>
    </source>
</evidence>
<reference evidence="1" key="1">
    <citation type="journal article" date="2014" name="Int. J. Syst. Evol. Microbiol.">
        <title>Complete genome sequence of Corynebacterium casei LMG S-19264T (=DSM 44701T), isolated from a smear-ripened cheese.</title>
        <authorList>
            <consortium name="US DOE Joint Genome Institute (JGI-PGF)"/>
            <person name="Walter F."/>
            <person name="Albersmeier A."/>
            <person name="Kalinowski J."/>
            <person name="Ruckert C."/>
        </authorList>
    </citation>
    <scope>NUCLEOTIDE SEQUENCE</scope>
    <source>
        <strain evidence="1">JCM 30804</strain>
    </source>
</reference>
<dbReference type="EMBL" id="BMPZ01000001">
    <property type="protein sequence ID" value="GGI70847.1"/>
    <property type="molecule type" value="Genomic_DNA"/>
</dbReference>
<reference evidence="1" key="2">
    <citation type="submission" date="2020-09" db="EMBL/GenBank/DDBJ databases">
        <authorList>
            <person name="Sun Q."/>
            <person name="Ohkuma M."/>
        </authorList>
    </citation>
    <scope>NUCLEOTIDE SEQUENCE</scope>
    <source>
        <strain evidence="1">JCM 30804</strain>
    </source>
</reference>
<protein>
    <submittedName>
        <fullName evidence="1">Uncharacterized protein</fullName>
    </submittedName>
</protein>
<name>A0A917JJ35_9GAMM</name>
<comment type="caution">
    <text evidence="1">The sequence shown here is derived from an EMBL/GenBank/DDBJ whole genome shotgun (WGS) entry which is preliminary data.</text>
</comment>